<keyword evidence="2" id="KW-1185">Reference proteome</keyword>
<accession>A0A9E7I3D1</accession>
<dbReference type="Proteomes" id="UP001055439">
    <property type="component" value="Chromosome 8"/>
</dbReference>
<reference evidence="1" key="1">
    <citation type="submission" date="2022-05" db="EMBL/GenBank/DDBJ databases">
        <title>The Musa troglodytarum L. genome provides insights into the mechanism of non-climacteric behaviour and enrichment of carotenoids.</title>
        <authorList>
            <person name="Wang J."/>
        </authorList>
    </citation>
    <scope>NUCLEOTIDE SEQUENCE</scope>
    <source>
        <tissue evidence="1">Leaf</tissue>
    </source>
</reference>
<proteinExistence type="predicted"/>
<name>A0A9E7I3D1_9LILI</name>
<gene>
    <name evidence="1" type="ORF">MUK42_13789</name>
</gene>
<protein>
    <submittedName>
        <fullName evidence="1">Uncharacterized protein</fullName>
    </submittedName>
</protein>
<evidence type="ECO:0000313" key="1">
    <source>
        <dbReference type="EMBL" id="URE40707.1"/>
    </source>
</evidence>
<dbReference type="AlphaFoldDB" id="A0A9E7I3D1"/>
<sequence length="64" mass="6793">MGREAIKDAAAAIRRQRGFFPLGLGGRGGGDAYKGAVERARQRTLKHRGIALISSKSFPSPVSP</sequence>
<dbReference type="EMBL" id="CP097510">
    <property type="protein sequence ID" value="URE40707.1"/>
    <property type="molecule type" value="Genomic_DNA"/>
</dbReference>
<evidence type="ECO:0000313" key="2">
    <source>
        <dbReference type="Proteomes" id="UP001055439"/>
    </source>
</evidence>
<organism evidence="1 2">
    <name type="scientific">Musa troglodytarum</name>
    <name type="common">fe'i banana</name>
    <dbReference type="NCBI Taxonomy" id="320322"/>
    <lineage>
        <taxon>Eukaryota</taxon>
        <taxon>Viridiplantae</taxon>
        <taxon>Streptophyta</taxon>
        <taxon>Embryophyta</taxon>
        <taxon>Tracheophyta</taxon>
        <taxon>Spermatophyta</taxon>
        <taxon>Magnoliopsida</taxon>
        <taxon>Liliopsida</taxon>
        <taxon>Zingiberales</taxon>
        <taxon>Musaceae</taxon>
        <taxon>Musa</taxon>
    </lineage>
</organism>